<accession>A0ACC1I2J9</accession>
<comment type="caution">
    <text evidence="1">The sequence shown here is derived from an EMBL/GenBank/DDBJ whole genome shotgun (WGS) entry which is preliminary data.</text>
</comment>
<dbReference type="EMBL" id="JANBPG010003147">
    <property type="protein sequence ID" value="KAJ1883420.1"/>
    <property type="molecule type" value="Genomic_DNA"/>
</dbReference>
<protein>
    <submittedName>
        <fullName evidence="1">Uncharacterized protein</fullName>
    </submittedName>
</protein>
<organism evidence="1 2">
    <name type="scientific">Kickxella alabastrina</name>
    <dbReference type="NCBI Taxonomy" id="61397"/>
    <lineage>
        <taxon>Eukaryota</taxon>
        <taxon>Fungi</taxon>
        <taxon>Fungi incertae sedis</taxon>
        <taxon>Zoopagomycota</taxon>
        <taxon>Kickxellomycotina</taxon>
        <taxon>Kickxellomycetes</taxon>
        <taxon>Kickxellales</taxon>
        <taxon>Kickxellaceae</taxon>
        <taxon>Kickxella</taxon>
    </lineage>
</organism>
<name>A0ACC1I2J9_9FUNG</name>
<reference evidence="1" key="1">
    <citation type="submission" date="2022-07" db="EMBL/GenBank/DDBJ databases">
        <title>Phylogenomic reconstructions and comparative analyses of Kickxellomycotina fungi.</title>
        <authorList>
            <person name="Reynolds N.K."/>
            <person name="Stajich J.E."/>
            <person name="Barry K."/>
            <person name="Grigoriev I.V."/>
            <person name="Crous P."/>
            <person name="Smith M.E."/>
        </authorList>
    </citation>
    <scope>NUCLEOTIDE SEQUENCE</scope>
    <source>
        <strain evidence="1">Benny 63K</strain>
    </source>
</reference>
<evidence type="ECO:0000313" key="2">
    <source>
        <dbReference type="Proteomes" id="UP001150581"/>
    </source>
</evidence>
<proteinExistence type="predicted"/>
<keyword evidence="2" id="KW-1185">Reference proteome</keyword>
<gene>
    <name evidence="1" type="ORF">LPJ66_011032</name>
</gene>
<evidence type="ECO:0000313" key="1">
    <source>
        <dbReference type="EMBL" id="KAJ1883420.1"/>
    </source>
</evidence>
<dbReference type="Proteomes" id="UP001150581">
    <property type="component" value="Unassembled WGS sequence"/>
</dbReference>
<sequence>MGIDMPDVAFVLHVTAPKTLEAYYQEAGRAGRDGRVAECALMYGGLDAARLAAWGFDTLGAEGVGRARAVIAYAEGRRGCRKATLLDALGSEEDLGACMVCDNCCRRTVAVDCSAVALSLVNAAAVEERMTLARLIKYVRGAEKMPPKVAALVAGGCVVGVPEMPVCRVASVVQELVARRVLRENFAQSAFTTNAYLEVAPEFAAVVGCADVGNARLLGLEPVVLHFDAEDAP</sequence>